<keyword evidence="1" id="KW-0472">Membrane</keyword>
<dbReference type="Proteomes" id="UP001500603">
    <property type="component" value="Unassembled WGS sequence"/>
</dbReference>
<keyword evidence="1" id="KW-0812">Transmembrane</keyword>
<keyword evidence="3" id="KW-1185">Reference proteome</keyword>
<evidence type="ECO:0000313" key="2">
    <source>
        <dbReference type="EMBL" id="GAA5048100.1"/>
    </source>
</evidence>
<evidence type="ECO:0000313" key="3">
    <source>
        <dbReference type="Proteomes" id="UP001500603"/>
    </source>
</evidence>
<comment type="caution">
    <text evidence="2">The sequence shown here is derived from an EMBL/GenBank/DDBJ whole genome shotgun (WGS) entry which is preliminary data.</text>
</comment>
<keyword evidence="1" id="KW-1133">Transmembrane helix</keyword>
<reference evidence="3" key="1">
    <citation type="journal article" date="2019" name="Int. J. Syst. Evol. Microbiol.">
        <title>The Global Catalogue of Microorganisms (GCM) 10K type strain sequencing project: providing services to taxonomists for standard genome sequencing and annotation.</title>
        <authorList>
            <consortium name="The Broad Institute Genomics Platform"/>
            <consortium name="The Broad Institute Genome Sequencing Center for Infectious Disease"/>
            <person name="Wu L."/>
            <person name="Ma J."/>
        </authorList>
    </citation>
    <scope>NUCLEOTIDE SEQUENCE [LARGE SCALE GENOMIC DNA]</scope>
    <source>
        <strain evidence="3">JCM 18298</strain>
    </source>
</reference>
<evidence type="ECO:0000256" key="1">
    <source>
        <dbReference type="SAM" id="Phobius"/>
    </source>
</evidence>
<accession>A0ABP9K2C2</accession>
<organism evidence="2 3">
    <name type="scientific">Nocardia callitridis</name>
    <dbReference type="NCBI Taxonomy" id="648753"/>
    <lineage>
        <taxon>Bacteria</taxon>
        <taxon>Bacillati</taxon>
        <taxon>Actinomycetota</taxon>
        <taxon>Actinomycetes</taxon>
        <taxon>Mycobacteriales</taxon>
        <taxon>Nocardiaceae</taxon>
        <taxon>Nocardia</taxon>
    </lineage>
</organism>
<proteinExistence type="predicted"/>
<feature type="transmembrane region" description="Helical" evidence="1">
    <location>
        <begin position="101"/>
        <end position="123"/>
    </location>
</feature>
<gene>
    <name evidence="2" type="ORF">GCM10023318_15450</name>
</gene>
<name>A0ABP9K2C2_9NOCA</name>
<feature type="transmembrane region" description="Helical" evidence="1">
    <location>
        <begin position="39"/>
        <end position="58"/>
    </location>
</feature>
<dbReference type="InterPro" id="IPR021215">
    <property type="entry name" value="DUF2752"/>
</dbReference>
<dbReference type="Pfam" id="PF10825">
    <property type="entry name" value="DUF2752"/>
    <property type="match status" value="1"/>
</dbReference>
<protein>
    <submittedName>
        <fullName evidence="2">DUF2752 domain-containing protein</fullName>
    </submittedName>
</protein>
<dbReference type="EMBL" id="BAABJM010000001">
    <property type="protein sequence ID" value="GAA5048100.1"/>
    <property type="molecule type" value="Genomic_DNA"/>
</dbReference>
<feature type="transmembrane region" description="Helical" evidence="1">
    <location>
        <begin position="135"/>
        <end position="154"/>
    </location>
</feature>
<feature type="transmembrane region" description="Helical" evidence="1">
    <location>
        <begin position="70"/>
        <end position="89"/>
    </location>
</feature>
<sequence length="166" mass="17790">MAACRGARLPWVLVENAHVAPEPTAEAESAPLARGVAGAWIPLLVAGAGIGVGVLLHLRDPHVEGSYGICPLYALAGIYCPGCGGMRAVHNLTEGHIIDSLHSSLLAIPLVLAFVLWVGDWTVRAWRGEPMRLPAISRTTMWVFLGLLALYTVLRNTPWGTWLTPV</sequence>